<keyword evidence="2" id="KW-1185">Reference proteome</keyword>
<proteinExistence type="predicted"/>
<dbReference type="OrthoDB" id="2454247at2"/>
<sequence>MSKTLQLQFETARGKNVTLTVDEPRSNLTEAEMQTGMETIISSNAFQSDGSPLAVIKSAKIVDRTVTEII</sequence>
<organism evidence="1 2">
    <name type="scientific">Psychrobacillus psychrotolerans</name>
    <dbReference type="NCBI Taxonomy" id="126156"/>
    <lineage>
        <taxon>Bacteria</taxon>
        <taxon>Bacillati</taxon>
        <taxon>Bacillota</taxon>
        <taxon>Bacilli</taxon>
        <taxon>Bacillales</taxon>
        <taxon>Bacillaceae</taxon>
        <taxon>Psychrobacillus</taxon>
    </lineage>
</organism>
<dbReference type="RefSeq" id="WP_093534170.1">
    <property type="nucleotide sequence ID" value="NZ_FOXU01000001.1"/>
</dbReference>
<dbReference type="AlphaFoldDB" id="A0A1I5V511"/>
<evidence type="ECO:0000313" key="1">
    <source>
        <dbReference type="EMBL" id="SFQ02531.1"/>
    </source>
</evidence>
<evidence type="ECO:0008006" key="3">
    <source>
        <dbReference type="Google" id="ProtNLM"/>
    </source>
</evidence>
<evidence type="ECO:0000313" key="2">
    <source>
        <dbReference type="Proteomes" id="UP000198734"/>
    </source>
</evidence>
<dbReference type="Pfam" id="PF11148">
    <property type="entry name" value="DUF2922"/>
    <property type="match status" value="1"/>
</dbReference>
<dbReference type="STRING" id="126156.SAMN05421670_0670"/>
<dbReference type="Proteomes" id="UP000198734">
    <property type="component" value="Unassembled WGS sequence"/>
</dbReference>
<reference evidence="2" key="1">
    <citation type="submission" date="2016-10" db="EMBL/GenBank/DDBJ databases">
        <authorList>
            <person name="Varghese N."/>
            <person name="Submissions S."/>
        </authorList>
    </citation>
    <scope>NUCLEOTIDE SEQUENCE [LARGE SCALE GENOMIC DNA]</scope>
    <source>
        <strain evidence="2">DSM 11706</strain>
    </source>
</reference>
<accession>A0A1I5V511</accession>
<dbReference type="InterPro" id="IPR021321">
    <property type="entry name" value="DUF2922"/>
</dbReference>
<gene>
    <name evidence="1" type="ORF">SAMN05421670_0670</name>
</gene>
<dbReference type="EMBL" id="FOXU01000001">
    <property type="protein sequence ID" value="SFQ02531.1"/>
    <property type="molecule type" value="Genomic_DNA"/>
</dbReference>
<protein>
    <recommendedName>
        <fullName evidence="3">DUF2922 domain-containing protein</fullName>
    </recommendedName>
</protein>
<name>A0A1I5V511_9BACI</name>